<dbReference type="AlphaFoldDB" id="W1PJP9"/>
<keyword evidence="1" id="KW-0479">Metal-binding</keyword>
<dbReference type="EMBL" id="KI393569">
    <property type="protein sequence ID" value="ERN08228.1"/>
    <property type="molecule type" value="Genomic_DNA"/>
</dbReference>
<dbReference type="Proteomes" id="UP000017836">
    <property type="component" value="Unassembled WGS sequence"/>
</dbReference>
<dbReference type="Gene3D" id="3.30.40.10">
    <property type="entry name" value="Zinc/RING finger domain, C3HC4 (zinc finger)"/>
    <property type="match status" value="1"/>
</dbReference>
<dbReference type="HOGENOM" id="CLU_1505453_0_0_1"/>
<organism evidence="6 7">
    <name type="scientific">Amborella trichopoda</name>
    <dbReference type="NCBI Taxonomy" id="13333"/>
    <lineage>
        <taxon>Eukaryota</taxon>
        <taxon>Viridiplantae</taxon>
        <taxon>Streptophyta</taxon>
        <taxon>Embryophyta</taxon>
        <taxon>Tracheophyta</taxon>
        <taxon>Spermatophyta</taxon>
        <taxon>Magnoliopsida</taxon>
        <taxon>Amborellales</taxon>
        <taxon>Amborellaceae</taxon>
        <taxon>Amborella</taxon>
    </lineage>
</organism>
<feature type="domain" description="RING-type" evidence="5">
    <location>
        <begin position="132"/>
        <end position="172"/>
    </location>
</feature>
<dbReference type="GO" id="GO:0061630">
    <property type="term" value="F:ubiquitin protein ligase activity"/>
    <property type="evidence" value="ECO:0000318"/>
    <property type="project" value="GO_Central"/>
</dbReference>
<dbReference type="GO" id="GO:0016567">
    <property type="term" value="P:protein ubiquitination"/>
    <property type="evidence" value="ECO:0000318"/>
    <property type="project" value="GO_Central"/>
</dbReference>
<dbReference type="eggNOG" id="KOG0800">
    <property type="taxonomic scope" value="Eukaryota"/>
</dbReference>
<dbReference type="PROSITE" id="PS50089">
    <property type="entry name" value="ZF_RING_2"/>
    <property type="match status" value="1"/>
</dbReference>
<keyword evidence="2 4" id="KW-0863">Zinc-finger</keyword>
<dbReference type="InterPro" id="IPR013083">
    <property type="entry name" value="Znf_RING/FYVE/PHD"/>
</dbReference>
<proteinExistence type="predicted"/>
<evidence type="ECO:0000259" key="5">
    <source>
        <dbReference type="PROSITE" id="PS50089"/>
    </source>
</evidence>
<accession>W1PJP9</accession>
<gene>
    <name evidence="6" type="ORF">AMTR_s00018p00215610</name>
</gene>
<reference evidence="7" key="1">
    <citation type="journal article" date="2013" name="Science">
        <title>The Amborella genome and the evolution of flowering plants.</title>
        <authorList>
            <consortium name="Amborella Genome Project"/>
        </authorList>
    </citation>
    <scope>NUCLEOTIDE SEQUENCE [LARGE SCALE GENOMIC DNA]</scope>
</reference>
<dbReference type="Pfam" id="PF13639">
    <property type="entry name" value="zf-RING_2"/>
    <property type="match status" value="1"/>
</dbReference>
<evidence type="ECO:0000313" key="7">
    <source>
        <dbReference type="Proteomes" id="UP000017836"/>
    </source>
</evidence>
<evidence type="ECO:0000256" key="1">
    <source>
        <dbReference type="ARBA" id="ARBA00022723"/>
    </source>
</evidence>
<dbReference type="GO" id="GO:0005737">
    <property type="term" value="C:cytoplasm"/>
    <property type="evidence" value="ECO:0000318"/>
    <property type="project" value="GO_Central"/>
</dbReference>
<evidence type="ECO:0000256" key="3">
    <source>
        <dbReference type="ARBA" id="ARBA00022833"/>
    </source>
</evidence>
<dbReference type="InterPro" id="IPR001841">
    <property type="entry name" value="Znf_RING"/>
</dbReference>
<dbReference type="Gramene" id="ERN08228">
    <property type="protein sequence ID" value="ERN08228"/>
    <property type="gene ID" value="AMTR_s00018p00215610"/>
</dbReference>
<dbReference type="PANTHER" id="PTHR15710:SF202">
    <property type="entry name" value="RING-TYPE E3 UBIQUITIN TRANSFERASE"/>
    <property type="match status" value="1"/>
</dbReference>
<dbReference type="SUPFAM" id="SSF57850">
    <property type="entry name" value="RING/U-box"/>
    <property type="match status" value="1"/>
</dbReference>
<evidence type="ECO:0000256" key="4">
    <source>
        <dbReference type="PROSITE-ProRule" id="PRU00175"/>
    </source>
</evidence>
<name>W1PJP9_AMBTC</name>
<keyword evidence="7" id="KW-1185">Reference proteome</keyword>
<dbReference type="PANTHER" id="PTHR15710">
    <property type="entry name" value="E3 UBIQUITIN-PROTEIN LIGASE PRAJA"/>
    <property type="match status" value="1"/>
</dbReference>
<sequence length="179" mass="20466">MNSLVPSPLFRFTCRSTNFLLLWNLSAPTASGVAPARLLPPQQRKKHITIITFTQCLNTTSITYHFLKDELHRIDVAYTIINHLTDKFWEKLEVINREGMAPQEELVPTARPAVESLERIDMEEDKEGVYTICMYEMDSGTVDVKAMPCSHRYHRECIVAWLESGSSCAVCRYQLPTAN</sequence>
<dbReference type="GO" id="GO:0008270">
    <property type="term" value="F:zinc ion binding"/>
    <property type="evidence" value="ECO:0007669"/>
    <property type="project" value="UniProtKB-KW"/>
</dbReference>
<keyword evidence="3" id="KW-0862">Zinc</keyword>
<evidence type="ECO:0000313" key="6">
    <source>
        <dbReference type="EMBL" id="ERN08228.1"/>
    </source>
</evidence>
<evidence type="ECO:0000256" key="2">
    <source>
        <dbReference type="ARBA" id="ARBA00022771"/>
    </source>
</evidence>
<protein>
    <recommendedName>
        <fullName evidence="5">RING-type domain-containing protein</fullName>
    </recommendedName>
</protein>